<feature type="binding site" evidence="3">
    <location>
        <position position="563"/>
    </location>
    <ligand>
        <name>hydrogencarbonate</name>
        <dbReference type="ChEBI" id="CHEBI:17544"/>
        <label>1</label>
    </ligand>
</feature>
<dbReference type="GeneID" id="107227699"/>
<accession>A0A6J0CCI2</accession>
<keyword evidence="4" id="KW-0479">Metal-binding</keyword>
<feature type="disulfide bond" evidence="5">
    <location>
        <begin position="554"/>
        <end position="640"/>
    </location>
</feature>
<reference evidence="8" key="1">
    <citation type="submission" date="2025-08" db="UniProtKB">
        <authorList>
            <consortium name="RefSeq"/>
        </authorList>
    </citation>
    <scope>IDENTIFICATION</scope>
    <source>
        <tissue evidence="8">Thorax and Abdomen</tissue>
    </source>
</reference>
<dbReference type="PROSITE" id="PS00205">
    <property type="entry name" value="TRANSFERRIN_LIKE_1"/>
    <property type="match status" value="1"/>
</dbReference>
<feature type="disulfide bond" evidence="5">
    <location>
        <begin position="254"/>
        <end position="280"/>
    </location>
</feature>
<dbReference type="FunCoup" id="A0A6J0CCI2">
    <property type="interactions" value="1"/>
</dbReference>
<sequence length="779" mass="85324">MTSASAPDPPKTDTCIYKKLEPSSSWPSNLLLVKRATLLATPVFQPLSFFYCALSQKKMAPRRVILVALVALSFAFADSTFFRRRRDAAAPVFTMCVPQIYWKDCVQMIEDSGRQGIPIACIAGRDRYDCIEKVGRKEADIVAVDPEDMYLAGKNRIAAEAGYNLVEQIRTKEEPDAPYRYEAVAVIHKDQDINSPQGLRGLKSCHTGIGRNVGYKIPITKLTAMGLLTNLSDPRFSSRENELRALSNFFSEGCLVGSWSPDPAINQRLKASYSNLCARCKNPQLCDYPDEYSGYEGALKCLAFGGGQVAWTKVIFVKRFFGLPVGNTPAKTATKNPADFRYFCPDGSKVPIDAETKPCVWAARPWQGYMVNGGVSNIKAVQDEITGLGSLGEQKNASWWKDLMLLDTKTLPVKTDPIQPLEHLNKANYTDVIERDFGGPMKSAKWCVWSTEALDKCNAFARATFSRDVRPKLECLLEKDVDTCLKSVKDGKADIVSIDGGLVDKAMKEYDAKPIIAEKYGEGATKESERPAVAVVKKTSSINNLVDLKGKKSCHNGYKGSFAGWSAPVHALKAAKQITNPDDLAEFFSGSCAPGAPQQSKLCSQCAGNIASGSDKIIQETKCKPIEAEAFNGDLGALRCLIAGNGDVAFVSYTALFQLDKLGTPDQIPKGSDFELLCANGGRAPIEDGKRCNLGVEPPRVIVISGSRSENARREFIHGILDASSTYAESPELFSLFGNWDGKSNLIFKDDAIDLKSVDDTWESWGTWATTQQEYNIAS</sequence>
<keyword evidence="1" id="KW-0677">Repeat</keyword>
<dbReference type="GO" id="GO:0005769">
    <property type="term" value="C:early endosome"/>
    <property type="evidence" value="ECO:0007669"/>
    <property type="project" value="TreeGrafter"/>
</dbReference>
<feature type="disulfide bond" evidence="5">
    <location>
        <begin position="205"/>
        <end position="301"/>
    </location>
</feature>
<evidence type="ECO:0000256" key="1">
    <source>
        <dbReference type="ARBA" id="ARBA00022737"/>
    </source>
</evidence>
<evidence type="ECO:0000256" key="2">
    <source>
        <dbReference type="ARBA" id="ARBA00023157"/>
    </source>
</evidence>
<dbReference type="InterPro" id="IPR018195">
    <property type="entry name" value="Transferrin_Fe_BS"/>
</dbReference>
<dbReference type="SMART" id="SM00094">
    <property type="entry name" value="TR_FER"/>
    <property type="match status" value="2"/>
</dbReference>
<feature type="binding site" evidence="3">
    <location>
        <position position="564"/>
    </location>
    <ligand>
        <name>hydrogencarbonate</name>
        <dbReference type="ChEBI" id="CHEBI:17544"/>
        <label>1</label>
    </ligand>
</feature>
<gene>
    <name evidence="8" type="primary">LOC107227699</name>
</gene>
<evidence type="ECO:0000256" key="3">
    <source>
        <dbReference type="PIRSR" id="PIRSR002549-2"/>
    </source>
</evidence>
<feature type="disulfide bond" evidence="5">
    <location>
        <begin position="457"/>
        <end position="475"/>
    </location>
</feature>
<evidence type="ECO:0000256" key="5">
    <source>
        <dbReference type="PIRSR" id="PIRSR002549-4"/>
    </source>
</evidence>
<dbReference type="SUPFAM" id="SSF53850">
    <property type="entry name" value="Periplasmic binding protein-like II"/>
    <property type="match status" value="2"/>
</dbReference>
<dbReference type="GO" id="GO:0006826">
    <property type="term" value="P:iron ion transport"/>
    <property type="evidence" value="ECO:0007669"/>
    <property type="project" value="TreeGrafter"/>
</dbReference>
<feature type="disulfide bond" evidence="5">
    <location>
        <begin position="105"/>
        <end position="121"/>
    </location>
</feature>
<feature type="disulfide bond" evidence="5">
    <location>
        <begin position="678"/>
        <end position="692"/>
    </location>
</feature>
<evidence type="ECO:0000259" key="6">
    <source>
        <dbReference type="PROSITE" id="PS51408"/>
    </source>
</evidence>
<dbReference type="PANTHER" id="PTHR11485:SF57">
    <property type="entry name" value="TRANSFERRIN"/>
    <property type="match status" value="1"/>
</dbReference>
<feature type="binding site" evidence="4">
    <location>
        <position position="145"/>
    </location>
    <ligand>
        <name>Fe(3+)</name>
        <dbReference type="ChEBI" id="CHEBI:29034"/>
        <label>1</label>
    </ligand>
</feature>
<dbReference type="InterPro" id="IPR001156">
    <property type="entry name" value="Transferrin-like_dom"/>
</dbReference>
<feature type="binding site" evidence="3">
    <location>
        <position position="211"/>
    </location>
    <ligand>
        <name>hydrogencarbonate</name>
        <dbReference type="ChEBI" id="CHEBI:17544"/>
        <label>1</label>
    </ligand>
</feature>
<evidence type="ECO:0000256" key="4">
    <source>
        <dbReference type="PIRSR" id="PIRSR002549-3"/>
    </source>
</evidence>
<dbReference type="Pfam" id="PF00405">
    <property type="entry name" value="Transferrin"/>
    <property type="match status" value="2"/>
</dbReference>
<evidence type="ECO:0000313" key="7">
    <source>
        <dbReference type="Proteomes" id="UP000829291"/>
    </source>
</evidence>
<feature type="disulfide bond" evidence="5">
    <location>
        <begin position="592"/>
        <end position="606"/>
    </location>
</feature>
<dbReference type="GO" id="GO:0005886">
    <property type="term" value="C:plasma membrane"/>
    <property type="evidence" value="ECO:0007669"/>
    <property type="project" value="TreeGrafter"/>
</dbReference>
<proteinExistence type="predicted"/>
<keyword evidence="2 5" id="KW-1015">Disulfide bond</keyword>
<keyword evidence="4" id="KW-0408">Iron</keyword>
<dbReference type="GO" id="GO:0005615">
    <property type="term" value="C:extracellular space"/>
    <property type="evidence" value="ECO:0007669"/>
    <property type="project" value="InterPro"/>
</dbReference>
<dbReference type="InterPro" id="IPR016357">
    <property type="entry name" value="Transferrin"/>
</dbReference>
<feature type="binding site" evidence="4">
    <location>
        <position position="499"/>
    </location>
    <ligand>
        <name>Fe(3+)</name>
        <dbReference type="ChEBI" id="CHEBI:29034"/>
        <label>1</label>
    </ligand>
</feature>
<organism evidence="8">
    <name type="scientific">Neodiprion lecontei</name>
    <name type="common">Redheaded pine sawfly</name>
    <dbReference type="NCBI Taxonomy" id="441921"/>
    <lineage>
        <taxon>Eukaryota</taxon>
        <taxon>Metazoa</taxon>
        <taxon>Ecdysozoa</taxon>
        <taxon>Arthropoda</taxon>
        <taxon>Hexapoda</taxon>
        <taxon>Insecta</taxon>
        <taxon>Pterygota</taxon>
        <taxon>Neoptera</taxon>
        <taxon>Endopterygota</taxon>
        <taxon>Hymenoptera</taxon>
        <taxon>Tenthredinoidea</taxon>
        <taxon>Diprionidae</taxon>
        <taxon>Diprioninae</taxon>
        <taxon>Neodiprion</taxon>
    </lineage>
</organism>
<dbReference type="GO" id="GO:0055037">
    <property type="term" value="C:recycling endosome"/>
    <property type="evidence" value="ECO:0007669"/>
    <property type="project" value="TreeGrafter"/>
</dbReference>
<dbReference type="InParanoid" id="A0A6J0CCI2"/>
<dbReference type="AlphaFoldDB" id="A0A6J0CCI2"/>
<dbReference type="Proteomes" id="UP000829291">
    <property type="component" value="Chromosome 6"/>
</dbReference>
<dbReference type="PRINTS" id="PR00422">
    <property type="entry name" value="TRANSFERRIN"/>
</dbReference>
<name>A0A6J0CCI2_NEOLC</name>
<evidence type="ECO:0000313" key="8">
    <source>
        <dbReference type="RefSeq" id="XP_015524403.2"/>
    </source>
</evidence>
<dbReference type="PROSITE" id="PS00206">
    <property type="entry name" value="TRANSFERRIN_LIKE_2"/>
    <property type="match status" value="1"/>
</dbReference>
<feature type="disulfide bond" evidence="5">
    <location>
        <begin position="277"/>
        <end position="286"/>
    </location>
</feature>
<dbReference type="PIRSF" id="PIRSF002549">
    <property type="entry name" value="Transferrin"/>
    <property type="match status" value="1"/>
</dbReference>
<dbReference type="GO" id="GO:0046872">
    <property type="term" value="F:metal ion binding"/>
    <property type="evidence" value="ECO:0007669"/>
    <property type="project" value="UniProtKB-KW"/>
</dbReference>
<dbReference type="Gene3D" id="3.40.190.10">
    <property type="entry name" value="Periplasmic binding protein-like II"/>
    <property type="match status" value="4"/>
</dbReference>
<dbReference type="PROSITE" id="PS51408">
    <property type="entry name" value="TRANSFERRIN_LIKE_4"/>
    <property type="match status" value="2"/>
</dbReference>
<feature type="disulfide bond" evidence="5">
    <location>
        <begin position="344"/>
        <end position="359"/>
    </location>
</feature>
<dbReference type="RefSeq" id="XP_015524403.2">
    <property type="nucleotide sequence ID" value="XM_015668917.2"/>
</dbReference>
<feature type="disulfide bond" evidence="5">
    <location>
        <begin position="603"/>
        <end position="623"/>
    </location>
</feature>
<dbReference type="KEGG" id="nlo:107227699"/>
<dbReference type="OrthoDB" id="5914301at2759"/>
<feature type="binding site" evidence="3">
    <location>
        <position position="214"/>
    </location>
    <ligand>
        <name>hydrogencarbonate</name>
        <dbReference type="ChEBI" id="CHEBI:17544"/>
        <label>1</label>
    </ligand>
</feature>
<protein>
    <submittedName>
        <fullName evidence="8">Transferrin</fullName>
    </submittedName>
</protein>
<feature type="binding site" evidence="4">
    <location>
        <position position="295"/>
    </location>
    <ligand>
        <name>Fe(3+)</name>
        <dbReference type="ChEBI" id="CHEBI:29034"/>
        <label>1</label>
    </ligand>
</feature>
<feature type="disulfide bond" evidence="5">
    <location>
        <begin position="447"/>
        <end position="484"/>
    </location>
</feature>
<feature type="binding site" evidence="3">
    <location>
        <position position="207"/>
    </location>
    <ligand>
        <name>hydrogencarbonate</name>
        <dbReference type="ChEBI" id="CHEBI:17544"/>
        <label>1</label>
    </ligand>
</feature>
<feature type="domain" description="Transferrin-like" evidence="6">
    <location>
        <begin position="93"/>
        <end position="437"/>
    </location>
</feature>
<keyword evidence="7" id="KW-1185">Reference proteome</keyword>
<dbReference type="CDD" id="cd13529">
    <property type="entry name" value="PBP2_transferrin"/>
    <property type="match status" value="2"/>
</dbReference>
<feature type="domain" description="Transferrin-like" evidence="6">
    <location>
        <begin position="444"/>
        <end position="779"/>
    </location>
</feature>
<dbReference type="PANTHER" id="PTHR11485">
    <property type="entry name" value="TRANSFERRIN"/>
    <property type="match status" value="1"/>
</dbReference>
<feature type="binding site" evidence="4">
    <location>
        <position position="181"/>
    </location>
    <ligand>
        <name>Fe(3+)</name>
        <dbReference type="ChEBI" id="CHEBI:29034"/>
        <label>1</label>
    </ligand>
</feature>